<dbReference type="PANTHER" id="PTHR31902">
    <property type="entry name" value="ACTIN PATCHES DISTAL PROTEIN 1"/>
    <property type="match status" value="1"/>
</dbReference>
<feature type="region of interest" description="Disordered" evidence="1">
    <location>
        <begin position="317"/>
        <end position="348"/>
    </location>
</feature>
<name>A0A9W7XJ53_9FUNG</name>
<protein>
    <submittedName>
        <fullName evidence="2">Uncharacterized protein</fullName>
    </submittedName>
</protein>
<keyword evidence="3" id="KW-1185">Reference proteome</keyword>
<dbReference type="Gene3D" id="3.40.30.10">
    <property type="entry name" value="Glutaredoxin"/>
    <property type="match status" value="1"/>
</dbReference>
<evidence type="ECO:0000256" key="1">
    <source>
        <dbReference type="SAM" id="MobiDB-lite"/>
    </source>
</evidence>
<dbReference type="AlphaFoldDB" id="A0A9W7XJ53"/>
<dbReference type="Proteomes" id="UP001145021">
    <property type="component" value="Unassembled WGS sequence"/>
</dbReference>
<dbReference type="CDD" id="cd03062">
    <property type="entry name" value="TRX_Fd_Sucrase"/>
    <property type="match status" value="1"/>
</dbReference>
<comment type="caution">
    <text evidence="2">The sequence shown here is derived from an EMBL/GenBank/DDBJ whole genome shotgun (WGS) entry which is preliminary data.</text>
</comment>
<sequence length="348" mass="37678">MLSSRPVTAITTPRLFHSSTQATLSSSLMAAQSIDSGKNSAQTKDSRVGTVAQHRYHLVVCNSSSKEWPSKVETMSESITALARGSIRLPGKAMVTLSDFAPLKNSSTACCCASSSSDSSSKSEHLLEPAKSKYERIDVAVFPLGIVAKQIDVEGANRLLQWLSNDVLPTSWSTSHTGLPQPPFEHAWLELTRNRHIFVCTHGSRDYLCGAHGGKLLEELRSLIEKRGLSKHVAAWSTSHIGGHKYAANAIVYPRGDWYGTWCDRCRGSSGPSLKPEADANAIIDSAINDLVWWDAWRGAINMSKNEQINAFAKNNSGSHADVTGQSEDKASTAWVPGTLRKRSAGGS</sequence>
<dbReference type="SUPFAM" id="SSF52833">
    <property type="entry name" value="Thioredoxin-like"/>
    <property type="match status" value="1"/>
</dbReference>
<accession>A0A9W7XJ53</accession>
<gene>
    <name evidence="2" type="ORF">LPJ64_003988</name>
</gene>
<reference evidence="2" key="1">
    <citation type="submission" date="2022-07" db="EMBL/GenBank/DDBJ databases">
        <title>Phylogenomic reconstructions and comparative analyses of Kickxellomycotina fungi.</title>
        <authorList>
            <person name="Reynolds N.K."/>
            <person name="Stajich J.E."/>
            <person name="Barry K."/>
            <person name="Grigoriev I.V."/>
            <person name="Crous P."/>
            <person name="Smith M.E."/>
        </authorList>
    </citation>
    <scope>NUCLEOTIDE SEQUENCE</scope>
    <source>
        <strain evidence="2">NBRC 105413</strain>
    </source>
</reference>
<dbReference type="Pfam" id="PF06999">
    <property type="entry name" value="Suc_Fer-like"/>
    <property type="match status" value="1"/>
</dbReference>
<dbReference type="InterPro" id="IPR036249">
    <property type="entry name" value="Thioredoxin-like_sf"/>
</dbReference>
<dbReference type="InterPro" id="IPR009737">
    <property type="entry name" value="Aim32/Apd1-like"/>
</dbReference>
<proteinExistence type="predicted"/>
<dbReference type="EMBL" id="JANBOH010000175">
    <property type="protein sequence ID" value="KAJ1644319.1"/>
    <property type="molecule type" value="Genomic_DNA"/>
</dbReference>
<evidence type="ECO:0000313" key="2">
    <source>
        <dbReference type="EMBL" id="KAJ1644319.1"/>
    </source>
</evidence>
<organism evidence="2 3">
    <name type="scientific">Coemansia asiatica</name>
    <dbReference type="NCBI Taxonomy" id="1052880"/>
    <lineage>
        <taxon>Eukaryota</taxon>
        <taxon>Fungi</taxon>
        <taxon>Fungi incertae sedis</taxon>
        <taxon>Zoopagomycota</taxon>
        <taxon>Kickxellomycotina</taxon>
        <taxon>Kickxellomycetes</taxon>
        <taxon>Kickxellales</taxon>
        <taxon>Kickxellaceae</taxon>
        <taxon>Coemansia</taxon>
    </lineage>
</organism>
<evidence type="ECO:0000313" key="3">
    <source>
        <dbReference type="Proteomes" id="UP001145021"/>
    </source>
</evidence>